<proteinExistence type="inferred from homology"/>
<evidence type="ECO:0000256" key="2">
    <source>
        <dbReference type="ARBA" id="ARBA00022490"/>
    </source>
</evidence>
<dbReference type="HAMAP" id="MF_01161">
    <property type="entry name" value="tRNA_Ile_lys_synt"/>
    <property type="match status" value="1"/>
</dbReference>
<keyword evidence="11" id="KW-1185">Reference proteome</keyword>
<dbReference type="Pfam" id="PF09179">
    <property type="entry name" value="TilS"/>
    <property type="match status" value="1"/>
</dbReference>
<evidence type="ECO:0000313" key="10">
    <source>
        <dbReference type="EMBL" id="MEL0550415.1"/>
    </source>
</evidence>
<comment type="caution">
    <text evidence="10">The sequence shown here is derived from an EMBL/GenBank/DDBJ whole genome shotgun (WGS) entry which is preliminary data.</text>
</comment>
<keyword evidence="3 8" id="KW-0436">Ligase</keyword>
<name>A0ABU9F226_9ENTR</name>
<feature type="binding site" evidence="8">
    <location>
        <begin position="24"/>
        <end position="29"/>
    </location>
    <ligand>
        <name>ATP</name>
        <dbReference type="ChEBI" id="CHEBI:30616"/>
    </ligand>
</feature>
<comment type="domain">
    <text evidence="8">The N-terminal region contains the highly conserved SGGXDS motif, predicted to be a P-loop motif involved in ATP binding.</text>
</comment>
<reference evidence="10 11" key="1">
    <citation type="submission" date="2024-04" db="EMBL/GenBank/DDBJ databases">
        <title>Two novel Raoultella species associated with bleeding cankers of broadleaf hosts, Raoultella scottia sp. nov. and Raoultella lignicola sp. nov.</title>
        <authorList>
            <person name="Brady C.L."/>
        </authorList>
    </citation>
    <scope>NUCLEOTIDE SEQUENCE [LARGE SCALE GENOMIC DNA]</scope>
    <source>
        <strain evidence="10 11">TW_WC1a.1</strain>
    </source>
</reference>
<gene>
    <name evidence="8 10" type="primary">tilS</name>
    <name evidence="10" type="ORF">QFI96_001695</name>
</gene>
<sequence length="437" mass="49387">MIMMMTPDIAQRLQPYRQFLVAFSGGLDSTVLLHQLVCWRERDPTLQLRAIHIHHGLSANADSWVAHCQQVCQQWQVPLVVERVTLTDEGLGVEAHARQARYQAFRAALLPGEVLVTAQHLDDQCETFLLALKRGSGPTGLAAMAASSEFADTRLLRPLLNSRREALLEWALSHQLQWIEDESNQDDAYDRNFLRLRVVPQLNARWPHFSEAVARSAGLCGEQEQLLDELLAEDLARLVAADGSLAIEPLAAMSAPRRAALLRRWLAGQHAPMPSREVPERIWREVALAREDAFPCLRLGDFCVRRYQQRLWWVRYLPGQADLIVPWPDYRQPLALPEGLGELALPGGGPLRRPRPEEVVTVRFRASGHLHIVGRHGGRKLKKIWQELGVAPWRRDTTPLLFYGDTLIAAADALFVTREGEVREGEGMQLMWRKTGG</sequence>
<dbReference type="InterPro" id="IPR012795">
    <property type="entry name" value="tRNA_Ile_lys_synt_N"/>
</dbReference>
<dbReference type="GO" id="GO:0032267">
    <property type="term" value="F:tRNA(Ile)-lysidine synthase activity"/>
    <property type="evidence" value="ECO:0007669"/>
    <property type="project" value="UniProtKB-EC"/>
</dbReference>
<comment type="function">
    <text evidence="8">Ligates lysine onto the cytidine present at position 34 of the AUA codon-specific tRNA(Ile) that contains the anticodon CAU, in an ATP-dependent manner. Cytidine is converted to lysidine, thus changing the amino acid specificity of the tRNA from methionine to isoleucine.</text>
</comment>
<dbReference type="NCBIfam" id="TIGR02432">
    <property type="entry name" value="lysidine_TilS_N"/>
    <property type="match status" value="1"/>
</dbReference>
<dbReference type="Pfam" id="PF11734">
    <property type="entry name" value="TilS_C"/>
    <property type="match status" value="1"/>
</dbReference>
<comment type="subcellular location">
    <subcellularLocation>
        <location evidence="1 8">Cytoplasm</location>
    </subcellularLocation>
</comment>
<dbReference type="InterPro" id="IPR011063">
    <property type="entry name" value="TilS/TtcA_N"/>
</dbReference>
<accession>A0ABU9F226</accession>
<evidence type="ECO:0000313" key="11">
    <source>
        <dbReference type="Proteomes" id="UP001312893"/>
    </source>
</evidence>
<dbReference type="NCBIfam" id="TIGR02433">
    <property type="entry name" value="lysidine_TilS_C"/>
    <property type="match status" value="1"/>
</dbReference>
<dbReference type="Proteomes" id="UP001312893">
    <property type="component" value="Unassembled WGS sequence"/>
</dbReference>
<evidence type="ECO:0000256" key="3">
    <source>
        <dbReference type="ARBA" id="ARBA00022598"/>
    </source>
</evidence>
<dbReference type="NCBIfam" id="NF007942">
    <property type="entry name" value="PRK10660.1"/>
    <property type="match status" value="1"/>
</dbReference>
<keyword evidence="5 8" id="KW-0547">Nucleotide-binding</keyword>
<dbReference type="CDD" id="cd01992">
    <property type="entry name" value="TilS_N"/>
    <property type="match status" value="1"/>
</dbReference>
<organism evidence="10 11">
    <name type="scientific">Raoultella lignicola</name>
    <dbReference type="NCBI Taxonomy" id="3040939"/>
    <lineage>
        <taxon>Bacteria</taxon>
        <taxon>Pseudomonadati</taxon>
        <taxon>Pseudomonadota</taxon>
        <taxon>Gammaproteobacteria</taxon>
        <taxon>Enterobacterales</taxon>
        <taxon>Enterobacteriaceae</taxon>
        <taxon>Klebsiella/Raoultella group</taxon>
        <taxon>Raoultella</taxon>
    </lineage>
</organism>
<dbReference type="SMART" id="SM00977">
    <property type="entry name" value="TilS_C"/>
    <property type="match status" value="1"/>
</dbReference>
<keyword evidence="6 8" id="KW-0067">ATP-binding</keyword>
<evidence type="ECO:0000256" key="5">
    <source>
        <dbReference type="ARBA" id="ARBA00022741"/>
    </source>
</evidence>
<evidence type="ECO:0000256" key="8">
    <source>
        <dbReference type="HAMAP-Rule" id="MF_01161"/>
    </source>
</evidence>
<keyword evidence="4 8" id="KW-0819">tRNA processing</keyword>
<comment type="similarity">
    <text evidence="8">Belongs to the tRNA(Ile)-lysidine synthase family.</text>
</comment>
<dbReference type="SUPFAM" id="SSF52402">
    <property type="entry name" value="Adenine nucleotide alpha hydrolases-like"/>
    <property type="match status" value="1"/>
</dbReference>
<evidence type="ECO:0000259" key="9">
    <source>
        <dbReference type="SMART" id="SM00977"/>
    </source>
</evidence>
<dbReference type="PANTHER" id="PTHR43033:SF1">
    <property type="entry name" value="TRNA(ILE)-LYSIDINE SYNTHASE-RELATED"/>
    <property type="match status" value="1"/>
</dbReference>
<dbReference type="InterPro" id="IPR012796">
    <property type="entry name" value="Lysidine-tRNA-synth_C"/>
</dbReference>
<evidence type="ECO:0000256" key="4">
    <source>
        <dbReference type="ARBA" id="ARBA00022694"/>
    </source>
</evidence>
<keyword evidence="2 8" id="KW-0963">Cytoplasm</keyword>
<feature type="domain" description="Lysidine-tRNA(Ile) synthetase C-terminal" evidence="9">
    <location>
        <begin position="360"/>
        <end position="432"/>
    </location>
</feature>
<dbReference type="Gene3D" id="1.20.59.20">
    <property type="match status" value="1"/>
</dbReference>
<dbReference type="InterPro" id="IPR014729">
    <property type="entry name" value="Rossmann-like_a/b/a_fold"/>
</dbReference>
<dbReference type="Gene3D" id="3.40.50.620">
    <property type="entry name" value="HUPs"/>
    <property type="match status" value="1"/>
</dbReference>
<dbReference type="InterPro" id="IPR015262">
    <property type="entry name" value="tRNA_Ile_lys_synt_subst-bd"/>
</dbReference>
<evidence type="ECO:0000256" key="6">
    <source>
        <dbReference type="ARBA" id="ARBA00022840"/>
    </source>
</evidence>
<evidence type="ECO:0000256" key="1">
    <source>
        <dbReference type="ARBA" id="ARBA00004496"/>
    </source>
</evidence>
<dbReference type="SUPFAM" id="SSF82829">
    <property type="entry name" value="MesJ substrate recognition domain-like"/>
    <property type="match status" value="1"/>
</dbReference>
<dbReference type="EC" id="6.3.4.19" evidence="8"/>
<dbReference type="InterPro" id="IPR012094">
    <property type="entry name" value="tRNA_Ile_lys_synt"/>
</dbReference>
<protein>
    <recommendedName>
        <fullName evidence="8">tRNA(Ile)-lysidine synthase</fullName>
        <ecNumber evidence="8">6.3.4.19</ecNumber>
    </recommendedName>
    <alternativeName>
        <fullName evidence="8">tRNA(Ile)-2-lysyl-cytidine synthase</fullName>
    </alternativeName>
    <alternativeName>
        <fullName evidence="8">tRNA(Ile)-lysidine synthetase</fullName>
    </alternativeName>
</protein>
<dbReference type="SUPFAM" id="SSF56037">
    <property type="entry name" value="PheT/TilS domain"/>
    <property type="match status" value="1"/>
</dbReference>
<dbReference type="Pfam" id="PF01171">
    <property type="entry name" value="ATP_bind_3"/>
    <property type="match status" value="1"/>
</dbReference>
<evidence type="ECO:0000256" key="7">
    <source>
        <dbReference type="ARBA" id="ARBA00048539"/>
    </source>
</evidence>
<comment type="catalytic activity">
    <reaction evidence="7 8">
        <text>cytidine(34) in tRNA(Ile2) + L-lysine + ATP = lysidine(34) in tRNA(Ile2) + AMP + diphosphate + H(+)</text>
        <dbReference type="Rhea" id="RHEA:43744"/>
        <dbReference type="Rhea" id="RHEA-COMP:10625"/>
        <dbReference type="Rhea" id="RHEA-COMP:10670"/>
        <dbReference type="ChEBI" id="CHEBI:15378"/>
        <dbReference type="ChEBI" id="CHEBI:30616"/>
        <dbReference type="ChEBI" id="CHEBI:32551"/>
        <dbReference type="ChEBI" id="CHEBI:33019"/>
        <dbReference type="ChEBI" id="CHEBI:82748"/>
        <dbReference type="ChEBI" id="CHEBI:83665"/>
        <dbReference type="ChEBI" id="CHEBI:456215"/>
        <dbReference type="EC" id="6.3.4.19"/>
    </reaction>
</comment>
<dbReference type="PANTHER" id="PTHR43033">
    <property type="entry name" value="TRNA(ILE)-LYSIDINE SYNTHASE-RELATED"/>
    <property type="match status" value="1"/>
</dbReference>
<dbReference type="EMBL" id="JARXNK020000094">
    <property type="protein sequence ID" value="MEL0550415.1"/>
    <property type="molecule type" value="Genomic_DNA"/>
</dbReference>